<accession>A0A239FE61</accession>
<dbReference type="SMART" id="SM00644">
    <property type="entry name" value="Ami_2"/>
    <property type="match status" value="1"/>
</dbReference>
<proteinExistence type="inferred from homology"/>
<gene>
    <name evidence="8" type="ORF">SAMN05216255_2558</name>
</gene>
<name>A0A239FE61_9PSED</name>
<protein>
    <recommendedName>
        <fullName evidence="3">N-acetylmuramoyl-L-alanine amidase</fullName>
        <ecNumber evidence="3">3.5.1.28</ecNumber>
    </recommendedName>
</protein>
<dbReference type="GO" id="GO:0008745">
    <property type="term" value="F:N-acetylmuramoyl-L-alanine amidase activity"/>
    <property type="evidence" value="ECO:0007669"/>
    <property type="project" value="UniProtKB-EC"/>
</dbReference>
<dbReference type="RefSeq" id="WP_089360057.1">
    <property type="nucleotide sequence ID" value="NZ_FZOG01000003.1"/>
</dbReference>
<dbReference type="PANTHER" id="PTHR30417">
    <property type="entry name" value="N-ACETYLMURAMOYL-L-ALANINE AMIDASE AMID"/>
    <property type="match status" value="1"/>
</dbReference>
<dbReference type="Gene3D" id="1.10.101.10">
    <property type="entry name" value="PGBD-like superfamily/PGBD"/>
    <property type="match status" value="1"/>
</dbReference>
<dbReference type="SUPFAM" id="SSF55846">
    <property type="entry name" value="N-acetylmuramoyl-L-alanine amidase-like"/>
    <property type="match status" value="1"/>
</dbReference>
<dbReference type="InterPro" id="IPR051206">
    <property type="entry name" value="NAMLAA_amidase_2"/>
</dbReference>
<dbReference type="GO" id="GO:0071555">
    <property type="term" value="P:cell wall organization"/>
    <property type="evidence" value="ECO:0007669"/>
    <property type="project" value="UniProtKB-KW"/>
</dbReference>
<dbReference type="GO" id="GO:0019867">
    <property type="term" value="C:outer membrane"/>
    <property type="evidence" value="ECO:0007669"/>
    <property type="project" value="TreeGrafter"/>
</dbReference>
<organism evidence="8 9">
    <name type="scientific">Pseudomonas segetis</name>
    <dbReference type="NCBI Taxonomy" id="298908"/>
    <lineage>
        <taxon>Bacteria</taxon>
        <taxon>Pseudomonadati</taxon>
        <taxon>Pseudomonadota</taxon>
        <taxon>Gammaproteobacteria</taxon>
        <taxon>Pseudomonadales</taxon>
        <taxon>Pseudomonadaceae</taxon>
        <taxon>Pseudomonas</taxon>
    </lineage>
</organism>
<dbReference type="InterPro" id="IPR036366">
    <property type="entry name" value="PGBDSf"/>
</dbReference>
<feature type="domain" description="N-acetylmuramoyl-L-alanine amidase" evidence="7">
    <location>
        <begin position="26"/>
        <end position="166"/>
    </location>
</feature>
<dbReference type="InterPro" id="IPR002477">
    <property type="entry name" value="Peptidoglycan-bd-like"/>
</dbReference>
<dbReference type="Proteomes" id="UP000242915">
    <property type="component" value="Unassembled WGS sequence"/>
</dbReference>
<dbReference type="InterPro" id="IPR036505">
    <property type="entry name" value="Amidase/PGRP_sf"/>
</dbReference>
<evidence type="ECO:0000313" key="8">
    <source>
        <dbReference type="EMBL" id="SNS54798.1"/>
    </source>
</evidence>
<dbReference type="Pfam" id="PF01510">
    <property type="entry name" value="Amidase_2"/>
    <property type="match status" value="1"/>
</dbReference>
<evidence type="ECO:0000256" key="3">
    <source>
        <dbReference type="ARBA" id="ARBA00011901"/>
    </source>
</evidence>
<dbReference type="GO" id="GO:0009253">
    <property type="term" value="P:peptidoglycan catabolic process"/>
    <property type="evidence" value="ECO:0007669"/>
    <property type="project" value="InterPro"/>
</dbReference>
<keyword evidence="6" id="KW-0732">Signal</keyword>
<dbReference type="PROSITE" id="PS51257">
    <property type="entry name" value="PROKAR_LIPOPROTEIN"/>
    <property type="match status" value="1"/>
</dbReference>
<dbReference type="AlphaFoldDB" id="A0A239FE61"/>
<evidence type="ECO:0000259" key="7">
    <source>
        <dbReference type="SMART" id="SM00644"/>
    </source>
</evidence>
<reference evidence="9" key="1">
    <citation type="submission" date="2017-06" db="EMBL/GenBank/DDBJ databases">
        <authorList>
            <person name="Varghese N."/>
            <person name="Submissions S."/>
        </authorList>
    </citation>
    <scope>NUCLEOTIDE SEQUENCE [LARGE SCALE GENOMIC DNA]</scope>
    <source>
        <strain evidence="9">CIP 108523</strain>
    </source>
</reference>
<comment type="catalytic activity">
    <reaction evidence="1">
        <text>Hydrolyzes the link between N-acetylmuramoyl residues and L-amino acid residues in certain cell-wall glycopeptides.</text>
        <dbReference type="EC" id="3.5.1.28"/>
    </reaction>
</comment>
<dbReference type="Pfam" id="PF01471">
    <property type="entry name" value="PG_binding_1"/>
    <property type="match status" value="1"/>
</dbReference>
<dbReference type="EC" id="3.5.1.28" evidence="3"/>
<evidence type="ECO:0000256" key="2">
    <source>
        <dbReference type="ARBA" id="ARBA00007553"/>
    </source>
</evidence>
<dbReference type="CDD" id="cd06583">
    <property type="entry name" value="PGRP"/>
    <property type="match status" value="1"/>
</dbReference>
<dbReference type="Gene3D" id="3.40.80.10">
    <property type="entry name" value="Peptidoglycan recognition protein-like"/>
    <property type="match status" value="1"/>
</dbReference>
<evidence type="ECO:0000256" key="1">
    <source>
        <dbReference type="ARBA" id="ARBA00001561"/>
    </source>
</evidence>
<keyword evidence="4" id="KW-0378">Hydrolase</keyword>
<comment type="similarity">
    <text evidence="2">Belongs to the N-acetylmuramoyl-L-alanine amidase 2 family.</text>
</comment>
<dbReference type="GO" id="GO:0009254">
    <property type="term" value="P:peptidoglycan turnover"/>
    <property type="evidence" value="ECO:0007669"/>
    <property type="project" value="TreeGrafter"/>
</dbReference>
<evidence type="ECO:0000256" key="5">
    <source>
        <dbReference type="ARBA" id="ARBA00023316"/>
    </source>
</evidence>
<keyword evidence="9" id="KW-1185">Reference proteome</keyword>
<dbReference type="PANTHER" id="PTHR30417:SF1">
    <property type="entry name" value="N-ACETYLMURAMOYL-L-ALANINE AMIDASE AMID"/>
    <property type="match status" value="1"/>
</dbReference>
<dbReference type="FunFam" id="3.40.80.10:FF:000003">
    <property type="entry name" value="N-acetylmuramoyl-L-alanine amidase"/>
    <property type="match status" value="1"/>
</dbReference>
<keyword evidence="5" id="KW-0961">Cell wall biogenesis/degradation</keyword>
<evidence type="ECO:0000256" key="6">
    <source>
        <dbReference type="SAM" id="SignalP"/>
    </source>
</evidence>
<evidence type="ECO:0000313" key="9">
    <source>
        <dbReference type="Proteomes" id="UP000242915"/>
    </source>
</evidence>
<feature type="chain" id="PRO_5013303227" description="N-acetylmuramoyl-L-alanine amidase" evidence="6">
    <location>
        <begin position="21"/>
        <end position="261"/>
    </location>
</feature>
<dbReference type="SUPFAM" id="SSF47090">
    <property type="entry name" value="PGBD-like"/>
    <property type="match status" value="1"/>
</dbReference>
<feature type="signal peptide" evidence="6">
    <location>
        <begin position="1"/>
        <end position="20"/>
    </location>
</feature>
<dbReference type="EMBL" id="FZOG01000003">
    <property type="protein sequence ID" value="SNS54798.1"/>
    <property type="molecule type" value="Genomic_DNA"/>
</dbReference>
<evidence type="ECO:0000256" key="4">
    <source>
        <dbReference type="ARBA" id="ARBA00022801"/>
    </source>
</evidence>
<dbReference type="InterPro" id="IPR002502">
    <property type="entry name" value="Amidase_domain"/>
</dbReference>
<dbReference type="InterPro" id="IPR036365">
    <property type="entry name" value="PGBD-like_sf"/>
</dbReference>
<sequence length="261" mass="29108">MKLFCITLMLVLLVLLAGCASGPSIDKSYTATGQGSRVQYVVLHYTSTNLPRSLELLTTTDVSSHYLIDSNPATIYQLVDENRRAWHAGVSSWKGRTWLNSTTIGIEMVNKGYTDTPSGRVWQPYTEAQIQALISLLKDIVKRHDLPLGSIIGHSDVAPQRKVDPGPYFPWKRLADEGLVPWPDANEVARKQAQLAANLPNIAWFQHQLARQGYEIIENGQLDKQTRKVLAAFQMKYRPSNYSGEADAQTAAMLLVLNSKL</sequence>